<gene>
    <name evidence="4" type="ORF">ACFQ4E_05660</name>
</gene>
<proteinExistence type="predicted"/>
<protein>
    <submittedName>
        <fullName evidence="4">DUF4174 domain-containing protein</fullName>
    </submittedName>
</protein>
<dbReference type="Proteomes" id="UP001597135">
    <property type="component" value="Unassembled WGS sequence"/>
</dbReference>
<accession>A0ABW3ZGC6</accession>
<dbReference type="EMBL" id="JBHTMU010000007">
    <property type="protein sequence ID" value="MFD1341902.1"/>
    <property type="molecule type" value="Genomic_DNA"/>
</dbReference>
<evidence type="ECO:0000313" key="5">
    <source>
        <dbReference type="Proteomes" id="UP001597135"/>
    </source>
</evidence>
<dbReference type="RefSeq" id="WP_386801965.1">
    <property type="nucleotide sequence ID" value="NZ_JBHTMU010000007.1"/>
</dbReference>
<organism evidence="4 5">
    <name type="scientific">Litorisediminicola beolgyonensis</name>
    <dbReference type="NCBI Taxonomy" id="1173614"/>
    <lineage>
        <taxon>Bacteria</taxon>
        <taxon>Pseudomonadati</taxon>
        <taxon>Pseudomonadota</taxon>
        <taxon>Alphaproteobacteria</taxon>
        <taxon>Rhodobacterales</taxon>
        <taxon>Paracoccaceae</taxon>
        <taxon>Litorisediminicola</taxon>
    </lineage>
</organism>
<dbReference type="Pfam" id="PF13778">
    <property type="entry name" value="DUF4174"/>
    <property type="match status" value="1"/>
</dbReference>
<keyword evidence="1 2" id="KW-0732">Signal</keyword>
<evidence type="ECO:0000256" key="1">
    <source>
        <dbReference type="ARBA" id="ARBA00022729"/>
    </source>
</evidence>
<comment type="caution">
    <text evidence="4">The sequence shown here is derived from an EMBL/GenBank/DDBJ whole genome shotgun (WGS) entry which is preliminary data.</text>
</comment>
<name>A0ABW3ZGC6_9RHOB</name>
<feature type="domain" description="DUF4174" evidence="3">
    <location>
        <begin position="37"/>
        <end position="138"/>
    </location>
</feature>
<evidence type="ECO:0000256" key="2">
    <source>
        <dbReference type="SAM" id="SignalP"/>
    </source>
</evidence>
<evidence type="ECO:0000313" key="4">
    <source>
        <dbReference type="EMBL" id="MFD1341902.1"/>
    </source>
</evidence>
<sequence>MKWMLVFLAALAASPVAATDATLAPEEIVIPAEGRTLDEFLWIKRPLVVFADNPADPRYVEQMQLIEERLDALADRDVVVIIDTDPRARSGIRTELRPRGFMFFLMAKDGAPVLRKPTPWDVRELSRSIDKLPLRQQEVRDRRDTLRR</sequence>
<keyword evidence="5" id="KW-1185">Reference proteome</keyword>
<feature type="chain" id="PRO_5045064376" evidence="2">
    <location>
        <begin position="19"/>
        <end position="148"/>
    </location>
</feature>
<feature type="signal peptide" evidence="2">
    <location>
        <begin position="1"/>
        <end position="18"/>
    </location>
</feature>
<evidence type="ECO:0000259" key="3">
    <source>
        <dbReference type="Pfam" id="PF13778"/>
    </source>
</evidence>
<dbReference type="InterPro" id="IPR025232">
    <property type="entry name" value="DUF4174"/>
</dbReference>
<reference evidence="5" key="1">
    <citation type="journal article" date="2019" name="Int. J. Syst. Evol. Microbiol.">
        <title>The Global Catalogue of Microorganisms (GCM) 10K type strain sequencing project: providing services to taxonomists for standard genome sequencing and annotation.</title>
        <authorList>
            <consortium name="The Broad Institute Genomics Platform"/>
            <consortium name="The Broad Institute Genome Sequencing Center for Infectious Disease"/>
            <person name="Wu L."/>
            <person name="Ma J."/>
        </authorList>
    </citation>
    <scope>NUCLEOTIDE SEQUENCE [LARGE SCALE GENOMIC DNA]</scope>
    <source>
        <strain evidence="5">CCUG 62953</strain>
    </source>
</reference>